<gene>
    <name evidence="2" type="ORF">AGR3A_pa60006</name>
</gene>
<dbReference type="SUPFAM" id="SSF56524">
    <property type="entry name" value="Oxidoreductase molybdopterin-binding domain"/>
    <property type="match status" value="1"/>
</dbReference>
<dbReference type="InterPro" id="IPR036374">
    <property type="entry name" value="OxRdtase_Mopterin-bd_sf"/>
</dbReference>
<evidence type="ECO:0000313" key="2">
    <source>
        <dbReference type="EMBL" id="CUX64951.1"/>
    </source>
</evidence>
<protein>
    <recommendedName>
        <fullName evidence="1">Oxidoreductase molybdopterin-binding domain-containing protein</fullName>
    </recommendedName>
</protein>
<organism evidence="2 3">
    <name type="scientific">Agrobacterium tomkonis CFBP 6623</name>
    <dbReference type="NCBI Taxonomy" id="1183432"/>
    <lineage>
        <taxon>Bacteria</taxon>
        <taxon>Pseudomonadati</taxon>
        <taxon>Pseudomonadota</taxon>
        <taxon>Alphaproteobacteria</taxon>
        <taxon>Hyphomicrobiales</taxon>
        <taxon>Rhizobiaceae</taxon>
        <taxon>Rhizobium/Agrobacterium group</taxon>
        <taxon>Agrobacterium</taxon>
        <taxon>Agrobacterium tumefaciens complex</taxon>
    </lineage>
</organism>
<sequence>MSFLTVEASRFGEREDSPMHSAIRIAALAATLLASQAFALDAPKGQVILTVSGELSHPNAGKSAEFDLAMLEALPGRKGTMETPWTTGKVEFSGPLLRAVLEAAGAKGTSIKLVALNDYAAEVPMEDATKIDSILASRMNGDTMSVRDKGPLFMIYPFDKDQSLYNEKYFSRSVWQIKSIEVK</sequence>
<name>A0A1S7S9B2_9HYPH</name>
<dbReference type="Gene3D" id="3.90.420.10">
    <property type="entry name" value="Oxidoreductase, molybdopterin-binding domain"/>
    <property type="match status" value="1"/>
</dbReference>
<dbReference type="Proteomes" id="UP000191988">
    <property type="component" value="Unassembled WGS sequence"/>
</dbReference>
<dbReference type="InterPro" id="IPR000572">
    <property type="entry name" value="OxRdtase_Mopterin-bd_dom"/>
</dbReference>
<keyword evidence="3" id="KW-1185">Reference proteome</keyword>
<dbReference type="EMBL" id="FBWK01000070">
    <property type="protein sequence ID" value="CUX64951.1"/>
    <property type="molecule type" value="Genomic_DNA"/>
</dbReference>
<evidence type="ECO:0000313" key="3">
    <source>
        <dbReference type="Proteomes" id="UP000191988"/>
    </source>
</evidence>
<accession>A0A1S7S9B2</accession>
<proteinExistence type="predicted"/>
<evidence type="ECO:0000259" key="1">
    <source>
        <dbReference type="Pfam" id="PF00174"/>
    </source>
</evidence>
<reference evidence="3" key="1">
    <citation type="submission" date="2016-01" db="EMBL/GenBank/DDBJ databases">
        <authorList>
            <person name="Regsiter A."/>
            <person name="william w."/>
        </authorList>
    </citation>
    <scope>NUCLEOTIDE SEQUENCE [LARGE SCALE GENOMIC DNA]</scope>
    <source>
        <strain evidence="3">CFBP 6623</strain>
    </source>
</reference>
<feature type="domain" description="Oxidoreductase molybdopterin-binding" evidence="1">
    <location>
        <begin position="81"/>
        <end position="157"/>
    </location>
</feature>
<dbReference type="AlphaFoldDB" id="A0A1S7S9B2"/>
<dbReference type="STRING" id="1183432.AGR3A_pa60006"/>
<dbReference type="Pfam" id="PF00174">
    <property type="entry name" value="Oxidored_molyb"/>
    <property type="match status" value="1"/>
</dbReference>